<dbReference type="OrthoDB" id="6396340at2"/>
<evidence type="ECO:0000313" key="4">
    <source>
        <dbReference type="Proteomes" id="UP000053030"/>
    </source>
</evidence>
<organism evidence="3 4">
    <name type="scientific">Idiomarina zobellii</name>
    <dbReference type="NCBI Taxonomy" id="86103"/>
    <lineage>
        <taxon>Bacteria</taxon>
        <taxon>Pseudomonadati</taxon>
        <taxon>Pseudomonadota</taxon>
        <taxon>Gammaproteobacteria</taxon>
        <taxon>Alteromonadales</taxon>
        <taxon>Idiomarinaceae</taxon>
        <taxon>Idiomarina</taxon>
    </lineage>
</organism>
<dbReference type="Gene3D" id="2.60.40.10">
    <property type="entry name" value="Immunoglobulins"/>
    <property type="match status" value="1"/>
</dbReference>
<accession>A0A837NHH1</accession>
<dbReference type="PROSITE" id="PS50853">
    <property type="entry name" value="FN3"/>
    <property type="match status" value="1"/>
</dbReference>
<proteinExistence type="predicted"/>
<dbReference type="Proteomes" id="UP000053030">
    <property type="component" value="Unassembled WGS sequence"/>
</dbReference>
<dbReference type="EMBL" id="LHSG01000003">
    <property type="protein sequence ID" value="KPD24177.1"/>
    <property type="molecule type" value="Genomic_DNA"/>
</dbReference>
<dbReference type="RefSeq" id="WP_053953019.1">
    <property type="nucleotide sequence ID" value="NZ_FNCB01000003.1"/>
</dbReference>
<sequence>MIFYSRKPIVILGITIAIFSSLPVFAQETTEADEKVKAFAIDLPGGNPTVPPSVRPVTVPSTSNGDFTISWSNVGAQSYEIYMSPNGGSSYGKIQTLGSGYSNYSVNNYEAGTYRFRVTACNSSNRYYCSHTYSNNVTVTLPKYTVSARVDGGGGSVSPATQSIQKGKRTTINVSKNTGYEIHSITGCNGSLSGGTYTTGKITSNCSVTARFKKKTFSATSIIKVENGDISPLARTIEYQKTGKFTLTPDSGYRSSSVIGCPGQLNGNTFTTAPMTASCYLNPQFVKVFSVTTEASAGGRIDPVSRVVDSGMEAEFTIIPDLGYETQSVSGCFGEYSKPVYTTTPVSSACTVKAKFVKKTYDVNTNIGTGGKVRPEHAVVDAGDRLSLTISPDIGYKISEVNGCGVTFNGTAYTTTEMTVDCTVNATFEKIDYEISTIVEGSGGIVSPSQAILNYGEKQTFHIIANSGYRVLSTHGCHGSLHEGNLFETGAITEDCSVTSTFQKTYQVKTNTSVGGSVMPLKRIVDSGGKASLTIVPALGYSILSANGCKGELSGNVFTTSEINSDCLVNVTFKLDTTERRVVFIHTDLQGSVAAESDENGNVH</sequence>
<protein>
    <recommendedName>
        <fullName evidence="2">Fibronectin type-III domain-containing protein</fullName>
    </recommendedName>
</protein>
<keyword evidence="4" id="KW-1185">Reference proteome</keyword>
<dbReference type="InterPro" id="IPR003961">
    <property type="entry name" value="FN3_dom"/>
</dbReference>
<keyword evidence="1" id="KW-0732">Signal</keyword>
<feature type="domain" description="Fibronectin type-III" evidence="2">
    <location>
        <begin position="53"/>
        <end position="143"/>
    </location>
</feature>
<evidence type="ECO:0000256" key="1">
    <source>
        <dbReference type="SAM" id="SignalP"/>
    </source>
</evidence>
<feature type="chain" id="PRO_5033035849" description="Fibronectin type-III domain-containing protein" evidence="1">
    <location>
        <begin position="27"/>
        <end position="604"/>
    </location>
</feature>
<comment type="caution">
    <text evidence="3">The sequence shown here is derived from an EMBL/GenBank/DDBJ whole genome shotgun (WGS) entry which is preliminary data.</text>
</comment>
<dbReference type="SUPFAM" id="SSF49265">
    <property type="entry name" value="Fibronectin type III"/>
    <property type="match status" value="1"/>
</dbReference>
<dbReference type="InterPro" id="IPR036116">
    <property type="entry name" value="FN3_sf"/>
</dbReference>
<evidence type="ECO:0000313" key="3">
    <source>
        <dbReference type="EMBL" id="KPD24177.1"/>
    </source>
</evidence>
<dbReference type="CDD" id="cd00063">
    <property type="entry name" value="FN3"/>
    <property type="match status" value="1"/>
</dbReference>
<dbReference type="InterPro" id="IPR044060">
    <property type="entry name" value="Bacterial_rp_domain"/>
</dbReference>
<dbReference type="InterPro" id="IPR013783">
    <property type="entry name" value="Ig-like_fold"/>
</dbReference>
<dbReference type="AlphaFoldDB" id="A0A837NHH1"/>
<evidence type="ECO:0000259" key="2">
    <source>
        <dbReference type="PROSITE" id="PS50853"/>
    </source>
</evidence>
<reference evidence="3 4" key="1">
    <citation type="submission" date="2015-08" db="EMBL/GenBank/DDBJ databases">
        <title>Genome sequencing and assembly of the deep-sea bacterium Idiomarina zobellii.</title>
        <authorList>
            <person name="Mithoefer S.D."/>
            <person name="Rheaume B.A."/>
            <person name="MacLea K.S."/>
        </authorList>
    </citation>
    <scope>NUCLEOTIDE SEQUENCE [LARGE SCALE GENOMIC DNA]</scope>
    <source>
        <strain evidence="3 4">KMM 231</strain>
    </source>
</reference>
<gene>
    <name evidence="3" type="ORF">AFK76_04005</name>
</gene>
<name>A0A837NHH1_9GAMM</name>
<dbReference type="Pfam" id="PF18998">
    <property type="entry name" value="Flg_new_2"/>
    <property type="match status" value="3"/>
</dbReference>
<feature type="signal peptide" evidence="1">
    <location>
        <begin position="1"/>
        <end position="26"/>
    </location>
</feature>